<dbReference type="Proteomes" id="UP001285636">
    <property type="component" value="Unassembled WGS sequence"/>
</dbReference>
<sequence length="47" mass="5532">MSKQTEWELLSERLQAMLKNLQYGSVTIVVQDGKIVQLEKNEKQRLK</sequence>
<protein>
    <submittedName>
        <fullName evidence="1">YezD family protein</fullName>
    </submittedName>
</protein>
<dbReference type="EMBL" id="JAWJAY010000001">
    <property type="protein sequence ID" value="MDV2884118.1"/>
    <property type="molecule type" value="Genomic_DNA"/>
</dbReference>
<dbReference type="InterPro" id="IPR018743">
    <property type="entry name" value="DUF2292"/>
</dbReference>
<name>A0AAJ2NLI5_ALKPS</name>
<gene>
    <name evidence="1" type="ORF">RYX45_02940</name>
</gene>
<dbReference type="RefSeq" id="WP_012958285.1">
    <property type="nucleotide sequence ID" value="NZ_CP117835.1"/>
</dbReference>
<accession>A0AAJ2NLI5</accession>
<reference evidence="1" key="1">
    <citation type="submission" date="2023-10" db="EMBL/GenBank/DDBJ databases">
        <title>Screening of Alkalihalophilus pseudofirmusBZ-TG-HK211 and Its Alleviation of Salt Stress on Rapeseed Growth.</title>
        <authorList>
            <person name="Zhao B."/>
            <person name="Guo T."/>
        </authorList>
    </citation>
    <scope>NUCLEOTIDE SEQUENCE</scope>
    <source>
        <strain evidence="1">BZ-TG-HK211</strain>
    </source>
</reference>
<comment type="caution">
    <text evidence="1">The sequence shown here is derived from an EMBL/GenBank/DDBJ whole genome shotgun (WGS) entry which is preliminary data.</text>
</comment>
<evidence type="ECO:0000313" key="1">
    <source>
        <dbReference type="EMBL" id="MDV2884118.1"/>
    </source>
</evidence>
<organism evidence="1 2">
    <name type="scientific">Alkalihalophilus pseudofirmus</name>
    <name type="common">Bacillus pseudofirmus</name>
    <dbReference type="NCBI Taxonomy" id="79885"/>
    <lineage>
        <taxon>Bacteria</taxon>
        <taxon>Bacillati</taxon>
        <taxon>Bacillota</taxon>
        <taxon>Bacilli</taxon>
        <taxon>Bacillales</taxon>
        <taxon>Bacillaceae</taxon>
        <taxon>Alkalihalophilus</taxon>
    </lineage>
</organism>
<evidence type="ECO:0000313" key="2">
    <source>
        <dbReference type="Proteomes" id="UP001285636"/>
    </source>
</evidence>
<dbReference type="AlphaFoldDB" id="A0AAJ2NLI5"/>
<proteinExistence type="predicted"/>
<dbReference type="Pfam" id="PF10055">
    <property type="entry name" value="DUF2292"/>
    <property type="match status" value="1"/>
</dbReference>